<dbReference type="EMBL" id="NRRU01000134">
    <property type="protein sequence ID" value="MBK1715578.1"/>
    <property type="molecule type" value="Genomic_DNA"/>
</dbReference>
<feature type="chain" id="PRO_5046580490" evidence="7">
    <location>
        <begin position="21"/>
        <end position="102"/>
    </location>
</feature>
<keyword evidence="10" id="KW-1185">Reference proteome</keyword>
<keyword evidence="1" id="KW-0813">Transport</keyword>
<feature type="domain" description="Cytochrome c" evidence="8">
    <location>
        <begin position="17"/>
        <end position="102"/>
    </location>
</feature>
<organism evidence="9 10">
    <name type="scientific">Rubrivivax gelatinosus</name>
    <name type="common">Rhodocyclus gelatinosus</name>
    <name type="synonym">Rhodopseudomonas gelatinosa</name>
    <dbReference type="NCBI Taxonomy" id="28068"/>
    <lineage>
        <taxon>Bacteria</taxon>
        <taxon>Pseudomonadati</taxon>
        <taxon>Pseudomonadota</taxon>
        <taxon>Betaproteobacteria</taxon>
        <taxon>Burkholderiales</taxon>
        <taxon>Sphaerotilaceae</taxon>
        <taxon>Rubrivivax</taxon>
    </lineage>
</organism>
<protein>
    <submittedName>
        <fullName evidence="9">Cytochrome C</fullName>
    </submittedName>
</protein>
<dbReference type="SUPFAM" id="SSF46626">
    <property type="entry name" value="Cytochrome c"/>
    <property type="match status" value="1"/>
</dbReference>
<evidence type="ECO:0000256" key="6">
    <source>
        <dbReference type="PROSITE-ProRule" id="PRU00433"/>
    </source>
</evidence>
<dbReference type="Gene3D" id="1.10.760.10">
    <property type="entry name" value="Cytochrome c-like domain"/>
    <property type="match status" value="1"/>
</dbReference>
<evidence type="ECO:0000256" key="7">
    <source>
        <dbReference type="SAM" id="SignalP"/>
    </source>
</evidence>
<dbReference type="Pfam" id="PF00034">
    <property type="entry name" value="Cytochrom_C"/>
    <property type="match status" value="1"/>
</dbReference>
<evidence type="ECO:0000313" key="10">
    <source>
        <dbReference type="Proteomes" id="UP001041814"/>
    </source>
</evidence>
<proteinExistence type="predicted"/>
<dbReference type="InterPro" id="IPR036909">
    <property type="entry name" value="Cyt_c-like_dom_sf"/>
</dbReference>
<dbReference type="PROSITE" id="PS51007">
    <property type="entry name" value="CYTC"/>
    <property type="match status" value="1"/>
</dbReference>
<keyword evidence="7" id="KW-0732">Signal</keyword>
<comment type="caution">
    <text evidence="9">The sequence shown here is derived from an EMBL/GenBank/DDBJ whole genome shotgun (WGS) entry which is preliminary data.</text>
</comment>
<keyword evidence="4" id="KW-0249">Electron transport</keyword>
<reference evidence="9" key="1">
    <citation type="submission" date="2017-08" db="EMBL/GenBank/DDBJ databases">
        <authorList>
            <person name="Imhoff J.F."/>
            <person name="Rahn T."/>
            <person name="Kuenzel S."/>
            <person name="Neulinger S.C."/>
        </authorList>
    </citation>
    <scope>NUCLEOTIDE SEQUENCE</scope>
    <source>
        <strain evidence="9">IM 151</strain>
    </source>
</reference>
<dbReference type="InterPro" id="IPR009056">
    <property type="entry name" value="Cyt_c-like_dom"/>
</dbReference>
<dbReference type="RefSeq" id="WP_200228269.1">
    <property type="nucleotide sequence ID" value="NZ_NRRT01000017.1"/>
</dbReference>
<evidence type="ECO:0000259" key="8">
    <source>
        <dbReference type="PROSITE" id="PS51007"/>
    </source>
</evidence>
<keyword evidence="2 6" id="KW-0349">Heme</keyword>
<evidence type="ECO:0000256" key="3">
    <source>
        <dbReference type="ARBA" id="ARBA00022723"/>
    </source>
</evidence>
<feature type="signal peptide" evidence="7">
    <location>
        <begin position="1"/>
        <end position="20"/>
    </location>
</feature>
<evidence type="ECO:0000256" key="2">
    <source>
        <dbReference type="ARBA" id="ARBA00022617"/>
    </source>
</evidence>
<evidence type="ECO:0000313" key="9">
    <source>
        <dbReference type="EMBL" id="MBK1715578.1"/>
    </source>
</evidence>
<evidence type="ECO:0000256" key="4">
    <source>
        <dbReference type="ARBA" id="ARBA00022982"/>
    </source>
</evidence>
<dbReference type="PRINTS" id="PR00606">
    <property type="entry name" value="CYTCHROMECID"/>
</dbReference>
<accession>A0ABS1E1E8</accession>
<dbReference type="InterPro" id="IPR002324">
    <property type="entry name" value="Cyt_c_ID"/>
</dbReference>
<dbReference type="Proteomes" id="UP001041814">
    <property type="component" value="Unassembled WGS sequence"/>
</dbReference>
<evidence type="ECO:0000256" key="5">
    <source>
        <dbReference type="ARBA" id="ARBA00023004"/>
    </source>
</evidence>
<reference evidence="9" key="2">
    <citation type="journal article" date="2020" name="Microorganisms">
        <title>Osmotic Adaptation and Compatible Solute Biosynthesis of Phototrophic Bacteria as Revealed from Genome Analyses.</title>
        <authorList>
            <person name="Imhoff J.F."/>
            <person name="Rahn T."/>
            <person name="Kunzel S."/>
            <person name="Keller A."/>
            <person name="Neulinger S.C."/>
        </authorList>
    </citation>
    <scope>NUCLEOTIDE SEQUENCE</scope>
    <source>
        <strain evidence="9">IM 151</strain>
    </source>
</reference>
<keyword evidence="3 6" id="KW-0479">Metal-binding</keyword>
<keyword evidence="5 6" id="KW-0408">Iron</keyword>
<evidence type="ECO:0000256" key="1">
    <source>
        <dbReference type="ARBA" id="ARBA00022448"/>
    </source>
</evidence>
<sequence>MIKPLLAALGLALVSASALAAPEDILKKSGCLMCHQVDKKVVGPSYKEVAAKYKGKKVEAQLFDKVRKGGGGVWGPVPMIPHTPQQISDADLKTVIAWVLKQ</sequence>
<name>A0ABS1E1E8_RUBGE</name>
<gene>
    <name evidence="9" type="ORF">CKO43_22775</name>
</gene>